<sequence>MENIKNKPHTKKIPKARKMAKKGKEEWAPRGGIDWTPDELVKTYELYLKGYENKDIGKHLGRTDMSVRLVTQKARDEGKIPKRAPGRRRGLDPLPVFVEEGASLPVAAAGNIPSPAPSAGPSNTAPSSQSPAVSSGSAPAGASGVSNPHAGFHPGPVPENSWRRPWAPINAQAQVTASPSDAVSAAAPASAAPSPLAGASASPPAAASSSAAADASSPAPASALASPPADDSLRALEVNAVRTLASGFTRFTTGDTWGDMSIVPVHLPRPAPPMEALYGGSSFTRTPLPGYDQVVLENCAQVAHRKAGRLPDPQNRFH</sequence>
<accession>A0ABR0ESF8</accession>
<feature type="compositionally biased region" description="Low complexity" evidence="1">
    <location>
        <begin position="125"/>
        <end position="146"/>
    </location>
</feature>
<keyword evidence="3" id="KW-1185">Reference proteome</keyword>
<dbReference type="EMBL" id="JAXOVC010000003">
    <property type="protein sequence ID" value="KAK4504541.1"/>
    <property type="molecule type" value="Genomic_DNA"/>
</dbReference>
<feature type="region of interest" description="Disordered" evidence="1">
    <location>
        <begin position="1"/>
        <end position="33"/>
    </location>
</feature>
<feature type="region of interest" description="Disordered" evidence="1">
    <location>
        <begin position="71"/>
        <end position="164"/>
    </location>
</feature>
<reference evidence="2 3" key="1">
    <citation type="journal article" date="2023" name="G3 (Bethesda)">
        <title>A chromosome-level genome assembly of Zasmidium syzygii isolated from banana leaves.</title>
        <authorList>
            <person name="van Westerhoven A.C."/>
            <person name="Mehrabi R."/>
            <person name="Talebi R."/>
            <person name="Steentjes M.B.F."/>
            <person name="Corcolon B."/>
            <person name="Chong P.A."/>
            <person name="Kema G.H.J."/>
            <person name="Seidl M.F."/>
        </authorList>
    </citation>
    <scope>NUCLEOTIDE SEQUENCE [LARGE SCALE GENOMIC DNA]</scope>
    <source>
        <strain evidence="2 3">P124</strain>
    </source>
</reference>
<evidence type="ECO:0000313" key="3">
    <source>
        <dbReference type="Proteomes" id="UP001305779"/>
    </source>
</evidence>
<evidence type="ECO:0000256" key="1">
    <source>
        <dbReference type="SAM" id="MobiDB-lite"/>
    </source>
</evidence>
<proteinExistence type="predicted"/>
<protein>
    <submittedName>
        <fullName evidence="2">Uncharacterized protein</fullName>
    </submittedName>
</protein>
<comment type="caution">
    <text evidence="2">The sequence shown here is derived from an EMBL/GenBank/DDBJ whole genome shotgun (WGS) entry which is preliminary data.</text>
</comment>
<feature type="region of interest" description="Disordered" evidence="1">
    <location>
        <begin position="191"/>
        <end position="228"/>
    </location>
</feature>
<evidence type="ECO:0000313" key="2">
    <source>
        <dbReference type="EMBL" id="KAK4504541.1"/>
    </source>
</evidence>
<feature type="compositionally biased region" description="Basic residues" evidence="1">
    <location>
        <begin position="1"/>
        <end position="21"/>
    </location>
</feature>
<dbReference type="Proteomes" id="UP001305779">
    <property type="component" value="Unassembled WGS sequence"/>
</dbReference>
<organism evidence="2 3">
    <name type="scientific">Zasmidium cellare</name>
    <name type="common">Wine cellar mold</name>
    <name type="synonym">Racodium cellare</name>
    <dbReference type="NCBI Taxonomy" id="395010"/>
    <lineage>
        <taxon>Eukaryota</taxon>
        <taxon>Fungi</taxon>
        <taxon>Dikarya</taxon>
        <taxon>Ascomycota</taxon>
        <taxon>Pezizomycotina</taxon>
        <taxon>Dothideomycetes</taxon>
        <taxon>Dothideomycetidae</taxon>
        <taxon>Mycosphaerellales</taxon>
        <taxon>Mycosphaerellaceae</taxon>
        <taxon>Zasmidium</taxon>
    </lineage>
</organism>
<gene>
    <name evidence="2" type="ORF">PRZ48_005457</name>
</gene>
<name>A0ABR0ESF8_ZASCE</name>